<evidence type="ECO:0000259" key="4">
    <source>
        <dbReference type="PROSITE" id="PS50042"/>
    </source>
</evidence>
<dbReference type="PANTHER" id="PTHR24567:SF26">
    <property type="entry name" value="REGULATORY PROTEIN YEIL"/>
    <property type="match status" value="1"/>
</dbReference>
<feature type="domain" description="Cyclic nucleotide-binding" evidence="4">
    <location>
        <begin position="16"/>
        <end position="117"/>
    </location>
</feature>
<dbReference type="PROSITE" id="PS50042">
    <property type="entry name" value="CNMP_BINDING_3"/>
    <property type="match status" value="1"/>
</dbReference>
<dbReference type="PROSITE" id="PS51063">
    <property type="entry name" value="HTH_CRP_2"/>
    <property type="match status" value="1"/>
</dbReference>
<dbReference type="PANTHER" id="PTHR24567">
    <property type="entry name" value="CRP FAMILY TRANSCRIPTIONAL REGULATORY PROTEIN"/>
    <property type="match status" value="1"/>
</dbReference>
<comment type="caution">
    <text evidence="6">The sequence shown here is derived from an EMBL/GenBank/DDBJ whole genome shotgun (WGS) entry which is preliminary data.</text>
</comment>
<dbReference type="EMBL" id="JAOVZV010000008">
    <property type="protein sequence ID" value="MCX8532512.1"/>
    <property type="molecule type" value="Genomic_DNA"/>
</dbReference>
<organism evidence="6 7">
    <name type="scientific">Chryseobacterium luquanense</name>
    <dbReference type="NCBI Taxonomy" id="2983766"/>
    <lineage>
        <taxon>Bacteria</taxon>
        <taxon>Pseudomonadati</taxon>
        <taxon>Bacteroidota</taxon>
        <taxon>Flavobacteriia</taxon>
        <taxon>Flavobacteriales</taxon>
        <taxon>Weeksellaceae</taxon>
        <taxon>Chryseobacterium group</taxon>
        <taxon>Chryseobacterium</taxon>
    </lineage>
</organism>
<evidence type="ECO:0000313" key="7">
    <source>
        <dbReference type="Proteomes" id="UP001070176"/>
    </source>
</evidence>
<dbReference type="InterPro" id="IPR000595">
    <property type="entry name" value="cNMP-bd_dom"/>
</dbReference>
<dbReference type="InterPro" id="IPR050397">
    <property type="entry name" value="Env_Response_Regulators"/>
</dbReference>
<name>A0ABT3Y2Y3_9FLAO</name>
<keyword evidence="1" id="KW-0805">Transcription regulation</keyword>
<evidence type="ECO:0000259" key="5">
    <source>
        <dbReference type="PROSITE" id="PS51063"/>
    </source>
</evidence>
<dbReference type="SUPFAM" id="SSF46785">
    <property type="entry name" value="Winged helix' DNA-binding domain"/>
    <property type="match status" value="1"/>
</dbReference>
<dbReference type="SUPFAM" id="SSF51206">
    <property type="entry name" value="cAMP-binding domain-like"/>
    <property type="match status" value="1"/>
</dbReference>
<accession>A0ABT3Y2Y3</accession>
<feature type="domain" description="HTH crp-type" evidence="5">
    <location>
        <begin position="131"/>
        <end position="198"/>
    </location>
</feature>
<dbReference type="InterPro" id="IPR018490">
    <property type="entry name" value="cNMP-bd_dom_sf"/>
</dbReference>
<evidence type="ECO:0000256" key="3">
    <source>
        <dbReference type="ARBA" id="ARBA00023163"/>
    </source>
</evidence>
<dbReference type="CDD" id="cd00038">
    <property type="entry name" value="CAP_ED"/>
    <property type="match status" value="1"/>
</dbReference>
<gene>
    <name evidence="6" type="ORF">OEA66_09120</name>
</gene>
<dbReference type="InterPro" id="IPR036390">
    <property type="entry name" value="WH_DNA-bd_sf"/>
</dbReference>
<dbReference type="Pfam" id="PF00027">
    <property type="entry name" value="cNMP_binding"/>
    <property type="match status" value="1"/>
</dbReference>
<dbReference type="Pfam" id="PF13545">
    <property type="entry name" value="HTH_Crp_2"/>
    <property type="match status" value="1"/>
</dbReference>
<dbReference type="SMART" id="SM00419">
    <property type="entry name" value="HTH_CRP"/>
    <property type="match status" value="1"/>
</dbReference>
<dbReference type="InterPro" id="IPR014710">
    <property type="entry name" value="RmlC-like_jellyroll"/>
</dbReference>
<dbReference type="InterPro" id="IPR012318">
    <property type="entry name" value="HTH_CRP"/>
</dbReference>
<evidence type="ECO:0000256" key="2">
    <source>
        <dbReference type="ARBA" id="ARBA00023125"/>
    </source>
</evidence>
<evidence type="ECO:0000313" key="6">
    <source>
        <dbReference type="EMBL" id="MCX8532512.1"/>
    </source>
</evidence>
<dbReference type="Proteomes" id="UP001070176">
    <property type="component" value="Unassembled WGS sequence"/>
</dbReference>
<dbReference type="RefSeq" id="WP_267281076.1">
    <property type="nucleotide sequence ID" value="NZ_JAOVZV010000008.1"/>
</dbReference>
<reference evidence="6" key="1">
    <citation type="submission" date="2022-10" db="EMBL/GenBank/DDBJ databases">
        <title>Chryseobacterium sp. nov., a novel bacterial species.</title>
        <authorList>
            <person name="Cao Y."/>
        </authorList>
    </citation>
    <scope>NUCLEOTIDE SEQUENCE</scope>
    <source>
        <strain evidence="6">KC 927</strain>
    </source>
</reference>
<sequence>MVINNKILENAGAVTKNYTSSENIFTAGESANHYFQIVYGNVKMNNYDESGKESIQHLLEKGDCIGESLLFINRSYPMNAVALNYCEVLILTKEKFLTLLEENPKVCFEMNKSLSEKLYFKQIMAQNMCTQSPTVKLKTLMDYMKSFGCGEKRFTFQIPLTRQQMANLTGLCVETVIRALKKMERDGKLLIENGKILY</sequence>
<protein>
    <submittedName>
        <fullName evidence="6">Crp/Fnr family transcriptional regulator</fullName>
    </submittedName>
</protein>
<dbReference type="Gene3D" id="2.60.120.10">
    <property type="entry name" value="Jelly Rolls"/>
    <property type="match status" value="1"/>
</dbReference>
<dbReference type="PRINTS" id="PR00034">
    <property type="entry name" value="HTHCRP"/>
</dbReference>
<keyword evidence="3" id="KW-0804">Transcription</keyword>
<dbReference type="CDD" id="cd00092">
    <property type="entry name" value="HTH_CRP"/>
    <property type="match status" value="1"/>
</dbReference>
<keyword evidence="2" id="KW-0238">DNA-binding</keyword>
<dbReference type="Gene3D" id="1.10.10.10">
    <property type="entry name" value="Winged helix-like DNA-binding domain superfamily/Winged helix DNA-binding domain"/>
    <property type="match status" value="1"/>
</dbReference>
<proteinExistence type="predicted"/>
<evidence type="ECO:0000256" key="1">
    <source>
        <dbReference type="ARBA" id="ARBA00023015"/>
    </source>
</evidence>
<dbReference type="InterPro" id="IPR036388">
    <property type="entry name" value="WH-like_DNA-bd_sf"/>
</dbReference>
<keyword evidence="7" id="KW-1185">Reference proteome</keyword>